<accession>A0A2I2F3U8</accession>
<sequence>MSSGTAYRWDQLGMDFLHLYPTNCNSRPVVNLYKAPSIERTPGKLLVPSFASQLSIELIHQIFFELDVSSLGRVRQVNLATRHLVESFPAYQLLREHASDALRVMHATKCASLFPIRWLFTEFCQPWCRACGKFGPYLYLAILSRLCFQCCLFSPDHQVAPIPHVMFHLSITRYQIKSLPVIHNIPRKKIPGEGTRPRQFVDVAQARELGLRKHGSSQRIKQLAMERVRAVDDDYRQRRDQFRRGLRDRSVRRRRIAPHPLRSDHALFWRHCGTTAFPYWDRETQTLEPGTYCRACTYHWEEKVAKKYLYKKWPKFPLASWTTQPLAKLAYDRAFRVTDLPEHFLHCPAVTKNYDYSRRRGSIGWPWRRRGDDFLVDATGNIQWNNHVD</sequence>
<dbReference type="OrthoDB" id="2687876at2759"/>
<protein>
    <recommendedName>
        <fullName evidence="3">F-box domain-containing protein</fullName>
    </recommendedName>
</protein>
<dbReference type="EMBL" id="KZ559164">
    <property type="protein sequence ID" value="PLB35313.1"/>
    <property type="molecule type" value="Genomic_DNA"/>
</dbReference>
<gene>
    <name evidence="1" type="ORF">BDW47DRAFT_133534</name>
</gene>
<reference evidence="1 2" key="1">
    <citation type="submission" date="2017-12" db="EMBL/GenBank/DDBJ databases">
        <authorList>
            <consortium name="DOE Joint Genome Institute"/>
            <person name="Haridas S."/>
            <person name="Kjaerbolling I."/>
            <person name="Vesth T.C."/>
            <person name="Frisvad J.C."/>
            <person name="Nybo J.L."/>
            <person name="Theobald S."/>
            <person name="Kuo A."/>
            <person name="Bowyer P."/>
            <person name="Matsuda Y."/>
            <person name="Mondo S."/>
            <person name="Lyhne E.K."/>
            <person name="Kogle M.E."/>
            <person name="Clum A."/>
            <person name="Lipzen A."/>
            <person name="Salamov A."/>
            <person name="Ngan C.Y."/>
            <person name="Daum C."/>
            <person name="Chiniquy J."/>
            <person name="Barry K."/>
            <person name="LaButti K."/>
            <person name="Simmons B.A."/>
            <person name="Magnuson J.K."/>
            <person name="Mortensen U.H."/>
            <person name="Larsen T.O."/>
            <person name="Grigoriev I.V."/>
            <person name="Baker S.E."/>
            <person name="Andersen M.R."/>
            <person name="Nordberg H.P."/>
            <person name="Cantor M.N."/>
            <person name="Hua S.X."/>
        </authorList>
    </citation>
    <scope>NUCLEOTIDE SEQUENCE [LARGE SCALE GENOMIC DNA]</scope>
    <source>
        <strain evidence="1 2">CBS 102.13</strain>
    </source>
</reference>
<evidence type="ECO:0000313" key="2">
    <source>
        <dbReference type="Proteomes" id="UP000234585"/>
    </source>
</evidence>
<dbReference type="Proteomes" id="UP000234585">
    <property type="component" value="Unassembled WGS sequence"/>
</dbReference>
<organism evidence="1 2">
    <name type="scientific">Aspergillus candidus</name>
    <dbReference type="NCBI Taxonomy" id="41067"/>
    <lineage>
        <taxon>Eukaryota</taxon>
        <taxon>Fungi</taxon>
        <taxon>Dikarya</taxon>
        <taxon>Ascomycota</taxon>
        <taxon>Pezizomycotina</taxon>
        <taxon>Eurotiomycetes</taxon>
        <taxon>Eurotiomycetidae</taxon>
        <taxon>Eurotiales</taxon>
        <taxon>Aspergillaceae</taxon>
        <taxon>Aspergillus</taxon>
        <taxon>Aspergillus subgen. Circumdati</taxon>
    </lineage>
</organism>
<dbReference type="STRING" id="41067.A0A2I2F3U8"/>
<dbReference type="GeneID" id="36525016"/>
<name>A0A2I2F3U8_ASPCN</name>
<evidence type="ECO:0000313" key="1">
    <source>
        <dbReference type="EMBL" id="PLB35313.1"/>
    </source>
</evidence>
<dbReference type="AlphaFoldDB" id="A0A2I2F3U8"/>
<keyword evidence="2" id="KW-1185">Reference proteome</keyword>
<dbReference type="RefSeq" id="XP_024669325.1">
    <property type="nucleotide sequence ID" value="XM_024817856.1"/>
</dbReference>
<proteinExistence type="predicted"/>
<evidence type="ECO:0008006" key="3">
    <source>
        <dbReference type="Google" id="ProtNLM"/>
    </source>
</evidence>